<dbReference type="Pfam" id="PF21359">
    <property type="entry name" value="zf_topless"/>
    <property type="match status" value="1"/>
</dbReference>
<dbReference type="SMART" id="SM00667">
    <property type="entry name" value="LisH"/>
    <property type="match status" value="1"/>
</dbReference>
<dbReference type="InterPro" id="IPR006595">
    <property type="entry name" value="CTLH_C"/>
</dbReference>
<gene>
    <name evidence="6" type="ORF">LIER_01194</name>
</gene>
<proteinExistence type="predicted"/>
<evidence type="ECO:0000256" key="4">
    <source>
        <dbReference type="SAM" id="MobiDB-lite"/>
    </source>
</evidence>
<evidence type="ECO:0000256" key="1">
    <source>
        <dbReference type="ARBA" id="ARBA00022574"/>
    </source>
</evidence>
<dbReference type="EMBL" id="BAABME010000112">
    <property type="protein sequence ID" value="GAA0139703.1"/>
    <property type="molecule type" value="Genomic_DNA"/>
</dbReference>
<dbReference type="PROSITE" id="PS50897">
    <property type="entry name" value="CTLH"/>
    <property type="match status" value="1"/>
</dbReference>
<dbReference type="InterPro" id="IPR006594">
    <property type="entry name" value="LisH"/>
</dbReference>
<dbReference type="AlphaFoldDB" id="A0AAV3NL41"/>
<feature type="repeat" description="WD" evidence="3">
    <location>
        <begin position="921"/>
        <end position="962"/>
    </location>
</feature>
<feature type="domain" description="CTLH" evidence="5">
    <location>
        <begin position="34"/>
        <end position="92"/>
    </location>
</feature>
<dbReference type="Pfam" id="PF21889">
    <property type="entry name" value="TPR1-like_2nd"/>
    <property type="match status" value="1"/>
</dbReference>
<dbReference type="InterPro" id="IPR015943">
    <property type="entry name" value="WD40/YVTN_repeat-like_dom_sf"/>
</dbReference>
<dbReference type="Gene3D" id="2.130.10.10">
    <property type="entry name" value="YVTN repeat-like/Quinoprotein amine dehydrogenase"/>
    <property type="match status" value="3"/>
</dbReference>
<evidence type="ECO:0000313" key="7">
    <source>
        <dbReference type="Proteomes" id="UP001454036"/>
    </source>
</evidence>
<comment type="caution">
    <text evidence="6">The sequence shown here is derived from an EMBL/GenBank/DDBJ whole genome shotgun (WGS) entry which is preliminary data.</text>
</comment>
<protein>
    <recommendedName>
        <fullName evidence="5">CTLH domain-containing protein</fullName>
    </recommendedName>
</protein>
<evidence type="ECO:0000256" key="3">
    <source>
        <dbReference type="PROSITE-ProRule" id="PRU00221"/>
    </source>
</evidence>
<keyword evidence="2" id="KW-0677">Repeat</keyword>
<dbReference type="SMART" id="SM00320">
    <property type="entry name" value="WD40"/>
    <property type="match status" value="9"/>
</dbReference>
<dbReference type="SUPFAM" id="SSF50978">
    <property type="entry name" value="WD40 repeat-like"/>
    <property type="match status" value="2"/>
</dbReference>
<dbReference type="PANTHER" id="PTHR44083:SF35">
    <property type="entry name" value="TOPLESS-RELATED PROTEIN 4-LIKE ISOFORM X1"/>
    <property type="match status" value="1"/>
</dbReference>
<dbReference type="InterPro" id="IPR054532">
    <property type="entry name" value="TPL_SMU1_LisH-like"/>
</dbReference>
<feature type="region of interest" description="Disordered" evidence="4">
    <location>
        <begin position="1104"/>
        <end position="1133"/>
    </location>
</feature>
<evidence type="ECO:0000259" key="5">
    <source>
        <dbReference type="PROSITE" id="PS50897"/>
    </source>
</evidence>
<dbReference type="InterPro" id="IPR054080">
    <property type="entry name" value="TPR1-like_2nd"/>
</dbReference>
<dbReference type="PANTHER" id="PTHR44083">
    <property type="entry name" value="TOPLESS-RELATED PROTEIN 1-RELATED"/>
    <property type="match status" value="1"/>
</dbReference>
<dbReference type="PROSITE" id="PS50294">
    <property type="entry name" value="WD_REPEATS_REGION"/>
    <property type="match status" value="1"/>
</dbReference>
<dbReference type="Pfam" id="PF00400">
    <property type="entry name" value="WD40"/>
    <property type="match status" value="3"/>
</dbReference>
<feature type="compositionally biased region" description="Low complexity" evidence="4">
    <location>
        <begin position="1121"/>
        <end position="1133"/>
    </location>
</feature>
<keyword evidence="1 3" id="KW-0853">WD repeat</keyword>
<name>A0AAV3NL41_LITER</name>
<organism evidence="6 7">
    <name type="scientific">Lithospermum erythrorhizon</name>
    <name type="common">Purple gromwell</name>
    <name type="synonym">Lithospermum officinale var. erythrorhizon</name>
    <dbReference type="NCBI Taxonomy" id="34254"/>
    <lineage>
        <taxon>Eukaryota</taxon>
        <taxon>Viridiplantae</taxon>
        <taxon>Streptophyta</taxon>
        <taxon>Embryophyta</taxon>
        <taxon>Tracheophyta</taxon>
        <taxon>Spermatophyta</taxon>
        <taxon>Magnoliopsida</taxon>
        <taxon>eudicotyledons</taxon>
        <taxon>Gunneridae</taxon>
        <taxon>Pentapetalae</taxon>
        <taxon>asterids</taxon>
        <taxon>lamiids</taxon>
        <taxon>Boraginales</taxon>
        <taxon>Boraginaceae</taxon>
        <taxon>Boraginoideae</taxon>
        <taxon>Lithospermeae</taxon>
        <taxon>Lithospermum</taxon>
    </lineage>
</organism>
<dbReference type="Proteomes" id="UP001454036">
    <property type="component" value="Unassembled WGS sequence"/>
</dbReference>
<feature type="repeat" description="WD" evidence="3">
    <location>
        <begin position="454"/>
        <end position="497"/>
    </location>
</feature>
<keyword evidence="7" id="KW-1185">Reference proteome</keyword>
<dbReference type="PROSITE" id="PS50082">
    <property type="entry name" value="WD_REPEATS_2"/>
    <property type="match status" value="2"/>
</dbReference>
<dbReference type="InterPro" id="IPR048419">
    <property type="entry name" value="Topless_Znf"/>
</dbReference>
<dbReference type="InterPro" id="IPR036322">
    <property type="entry name" value="WD40_repeat_dom_sf"/>
</dbReference>
<accession>A0AAV3NL41</accession>
<dbReference type="InterPro" id="IPR001680">
    <property type="entry name" value="WD40_rpt"/>
</dbReference>
<reference evidence="6 7" key="1">
    <citation type="submission" date="2024-01" db="EMBL/GenBank/DDBJ databases">
        <title>The complete chloroplast genome sequence of Lithospermum erythrorhizon: insights into the phylogenetic relationship among Boraginaceae species and the maternal lineages of purple gromwells.</title>
        <authorList>
            <person name="Okada T."/>
            <person name="Watanabe K."/>
        </authorList>
    </citation>
    <scope>NUCLEOTIDE SEQUENCE [LARGE SCALE GENOMIC DNA]</scope>
</reference>
<evidence type="ECO:0000313" key="6">
    <source>
        <dbReference type="EMBL" id="GAA0139703.1"/>
    </source>
</evidence>
<dbReference type="InterPro" id="IPR027728">
    <property type="entry name" value="Topless_fam"/>
</dbReference>
<dbReference type="SMART" id="SM00668">
    <property type="entry name" value="CTLH"/>
    <property type="match status" value="1"/>
</dbReference>
<sequence>MSLLSRDLVFLVLQFLDEEKYSDSVHRLEKESGYFFNMSYFEHLTLNGDWDEVEGYLSGFTKVDDNRYSMKMFFEIRKQKYLEALDMNDRPKAVDILMKDLKVFSTSNVDIFKEMTLLLSLENFRQHEHLSTYIDTNSARTILLLELKKLIEANPLLREKLYFPSLQNSRLRTMINQGLNWQHHLCKNPRPNPEIKTLFVDHSCGQSQQNAAQTLPPIPNTLFGANVPNPGGFLPLMAHGPFQSAPSPLPTSFAGWMANSQVLHPSVSAGPIGFTLNNTAVLKRPRTPTSDNAVVDFQIANSEHVLKRARPFGMSDEGNIIPVNFTGPSHGQTSYSSNDLPKAVVMTLNQGSAVRSMDFHPLQQSLLLVGTNTGEIMVWALCAQERLAHRTFKVWDLGACSATLQTSLPNDYSATVNRVIWSPDGALFGVAYSKHIVHIYSYHGGHDLGNHLEIEAHAGSVNDLAFSCPNEQLFAITCGEDRLVKVWDAITGTKQFTFEGHEAPVYSICPHFKEDRQDTNYQYIFATSTDGKIKAWLYDNSACIVDYNAPGYSTITLAYSSDGKRLFSCGSNKEGDSYLVEWDDNEGAIKRSYLGLGMQATGIVQFDTTKNRFLAVGDEFSVKFWDMDNVNLLATVKAEGGLPASPCIRFNKEGKLLAVSTNENGIKILANTDGVDLLRTVENRPFESSRAASADIIKSPSNKNFGAGTLGSSFTNRIGSMASRGATNGDNQSLVDLKSRMADEPTDKSRIWKLMEINESTNCQSLRLPDNLAATKVIRLMYTNSGNAILALSANAVHNLWKWPRNERNPSGKANAGVLPQLWQPASGILMTNDISDADPEDVIPCIALSKNDSYVMSASGGKISLFNMMTFKTMTTFMAPPPAATFLAFHPQDNNVIAIGMDDATIQIYNVRLDEVKSKLKGHQQRITGLSFSNTLNVLLSSGADSQLCVWSTDVWEKISSKYLHTPGPGVRADSPLADTSVQFHQDQKHVLVVHETQIAIYEAPKLDCLKQWAPREARGPITYATYSCDSLSIYVSFQDGSLGVLTAATLQLRCQINPSAYLPTNPSSKAYPLVIAAHPTECNQFAVGLSVGGVHVLEPTESEAKWGTSPPLESGGGPSTSAAASSDHLER</sequence>
<evidence type="ECO:0000256" key="2">
    <source>
        <dbReference type="ARBA" id="ARBA00022737"/>
    </source>
</evidence>
<dbReference type="Pfam" id="PF17814">
    <property type="entry name" value="LisH_TPL"/>
    <property type="match status" value="1"/>
</dbReference>
<dbReference type="PROSITE" id="PS50896">
    <property type="entry name" value="LISH"/>
    <property type="match status" value="1"/>
</dbReference>
<dbReference type="GO" id="GO:0006355">
    <property type="term" value="P:regulation of DNA-templated transcription"/>
    <property type="evidence" value="ECO:0007669"/>
    <property type="project" value="InterPro"/>
</dbReference>